<sequence length="336" mass="34777">MASRNRILSFAAVAAALLLGLGAPPANASGGEGHGGCAAPAAPGLTTLSVDLNGGTYPVTVYVPKGYDGHRSVPVVLDLHGSSSNAVEQLDRSDIKQASDKHGFLVVAPNGGTAYPAGGYAWVLPGVPNTSGQYPGPQERDDIKFVSATLDAVEHGFCVDSRQVYATGYSGGARMTSLLACRLADRLAAVAPVAGLRAGNPAAADPSTVDPTTCAPSRPVPVVAFHGQADPVNPYAGGGAVYWQYSVPVALRQWATLNGCRIDRGPLERKLTEHVTRTAYAGCRAGADVQLYTISDGGHTWPGSSAVFPEGLGKVTAEVNATEVMWQFFRQHVLVG</sequence>
<evidence type="ECO:0000256" key="8">
    <source>
        <dbReference type="SAM" id="SignalP"/>
    </source>
</evidence>
<evidence type="ECO:0000256" key="6">
    <source>
        <dbReference type="ARBA" id="ARBA00023277"/>
    </source>
</evidence>
<keyword evidence="4 8" id="KW-0732">Signal</keyword>
<dbReference type="InterPro" id="IPR010126">
    <property type="entry name" value="Esterase_phb"/>
</dbReference>
<organism evidence="9 10">
    <name type="scientific">Streptomyces sp. 900129855</name>
    <dbReference type="NCBI Taxonomy" id="3155129"/>
    <lineage>
        <taxon>Bacteria</taxon>
        <taxon>Bacillati</taxon>
        <taxon>Actinomycetota</taxon>
        <taxon>Actinomycetes</taxon>
        <taxon>Kitasatosporales</taxon>
        <taxon>Streptomycetaceae</taxon>
        <taxon>Streptomyces</taxon>
    </lineage>
</organism>
<dbReference type="SUPFAM" id="SSF53474">
    <property type="entry name" value="alpha/beta-Hydrolases"/>
    <property type="match status" value="1"/>
</dbReference>
<proteinExistence type="predicted"/>
<evidence type="ECO:0000256" key="4">
    <source>
        <dbReference type="ARBA" id="ARBA00022729"/>
    </source>
</evidence>
<evidence type="ECO:0000256" key="3">
    <source>
        <dbReference type="ARBA" id="ARBA00022651"/>
    </source>
</evidence>
<evidence type="ECO:0000313" key="10">
    <source>
        <dbReference type="Proteomes" id="UP001550739"/>
    </source>
</evidence>
<dbReference type="Proteomes" id="UP001550739">
    <property type="component" value="Unassembled WGS sequence"/>
</dbReference>
<keyword evidence="2" id="KW-0964">Secreted</keyword>
<keyword evidence="3" id="KW-0858">Xylan degradation</keyword>
<comment type="subcellular location">
    <subcellularLocation>
        <location evidence="1">Secreted</location>
    </subcellularLocation>
</comment>
<gene>
    <name evidence="9" type="ORF">AB0E89_38610</name>
</gene>
<evidence type="ECO:0000256" key="5">
    <source>
        <dbReference type="ARBA" id="ARBA00022801"/>
    </source>
</evidence>
<dbReference type="InterPro" id="IPR043595">
    <property type="entry name" value="FaeB/C/D"/>
</dbReference>
<protein>
    <submittedName>
        <fullName evidence="9">PHB depolymerase family esterase</fullName>
    </submittedName>
</protein>
<evidence type="ECO:0000256" key="2">
    <source>
        <dbReference type="ARBA" id="ARBA00022525"/>
    </source>
</evidence>
<keyword evidence="10" id="KW-1185">Reference proteome</keyword>
<comment type="caution">
    <text evidence="9">The sequence shown here is derived from an EMBL/GenBank/DDBJ whole genome shotgun (WGS) entry which is preliminary data.</text>
</comment>
<evidence type="ECO:0000313" key="9">
    <source>
        <dbReference type="EMBL" id="MEU3786387.1"/>
    </source>
</evidence>
<evidence type="ECO:0000256" key="7">
    <source>
        <dbReference type="ARBA" id="ARBA00023326"/>
    </source>
</evidence>
<dbReference type="EMBL" id="JBEZVE010000028">
    <property type="protein sequence ID" value="MEU3786387.1"/>
    <property type="molecule type" value="Genomic_DNA"/>
</dbReference>
<dbReference type="PANTHER" id="PTHR38050">
    <property type="match status" value="1"/>
</dbReference>
<keyword evidence="7" id="KW-0624">Polysaccharide degradation</keyword>
<dbReference type="InterPro" id="IPR006311">
    <property type="entry name" value="TAT_signal"/>
</dbReference>
<feature type="signal peptide" evidence="8">
    <location>
        <begin position="1"/>
        <end position="28"/>
    </location>
</feature>
<dbReference type="PROSITE" id="PS51318">
    <property type="entry name" value="TAT"/>
    <property type="match status" value="1"/>
</dbReference>
<keyword evidence="6" id="KW-0119">Carbohydrate metabolism</keyword>
<evidence type="ECO:0000256" key="1">
    <source>
        <dbReference type="ARBA" id="ARBA00004613"/>
    </source>
</evidence>
<accession>A0ABV2ZUY8</accession>
<reference evidence="9 10" key="1">
    <citation type="submission" date="2024-06" db="EMBL/GenBank/DDBJ databases">
        <title>The Natural Products Discovery Center: Release of the First 8490 Sequenced Strains for Exploring Actinobacteria Biosynthetic Diversity.</title>
        <authorList>
            <person name="Kalkreuter E."/>
            <person name="Kautsar S.A."/>
            <person name="Yang D."/>
            <person name="Bader C.D."/>
            <person name="Teijaro C.N."/>
            <person name="Fluegel L."/>
            <person name="Davis C.M."/>
            <person name="Simpson J.R."/>
            <person name="Lauterbach L."/>
            <person name="Steele A.D."/>
            <person name="Gui C."/>
            <person name="Meng S."/>
            <person name="Li G."/>
            <person name="Viehrig K."/>
            <person name="Ye F."/>
            <person name="Su P."/>
            <person name="Kiefer A.F."/>
            <person name="Nichols A."/>
            <person name="Cepeda A.J."/>
            <person name="Yan W."/>
            <person name="Fan B."/>
            <person name="Jiang Y."/>
            <person name="Adhikari A."/>
            <person name="Zheng C.-J."/>
            <person name="Schuster L."/>
            <person name="Cowan T.M."/>
            <person name="Smanski M.J."/>
            <person name="Chevrette M.G."/>
            <person name="De Carvalho L.P.S."/>
            <person name="Shen B."/>
        </authorList>
    </citation>
    <scope>NUCLEOTIDE SEQUENCE [LARGE SCALE GENOMIC DNA]</scope>
    <source>
        <strain evidence="9 10">NPDC033843</strain>
    </source>
</reference>
<dbReference type="InterPro" id="IPR029058">
    <property type="entry name" value="AB_hydrolase_fold"/>
</dbReference>
<dbReference type="Pfam" id="PF10503">
    <property type="entry name" value="Esterase_PHB"/>
    <property type="match status" value="1"/>
</dbReference>
<name>A0ABV2ZUY8_9ACTN</name>
<keyword evidence="5" id="KW-0378">Hydrolase</keyword>
<feature type="chain" id="PRO_5045768088" evidence="8">
    <location>
        <begin position="29"/>
        <end position="336"/>
    </location>
</feature>
<dbReference type="RefSeq" id="WP_361708376.1">
    <property type="nucleotide sequence ID" value="NZ_JBEZVE010000028.1"/>
</dbReference>
<dbReference type="PANTHER" id="PTHR38050:SF2">
    <property type="entry name" value="FERULOYL ESTERASE C-RELATED"/>
    <property type="match status" value="1"/>
</dbReference>
<dbReference type="Gene3D" id="3.40.50.1820">
    <property type="entry name" value="alpha/beta hydrolase"/>
    <property type="match status" value="1"/>
</dbReference>